<evidence type="ECO:0000313" key="3">
    <source>
        <dbReference type="Proteomes" id="UP000314986"/>
    </source>
</evidence>
<name>A0A4W3GWQ5_CALMI</name>
<dbReference type="InParanoid" id="A0A4W3GWQ5"/>
<protein>
    <submittedName>
        <fullName evidence="2">Uncharacterized protein</fullName>
    </submittedName>
</protein>
<reference evidence="2" key="5">
    <citation type="submission" date="2025-09" db="UniProtKB">
        <authorList>
            <consortium name="Ensembl"/>
        </authorList>
    </citation>
    <scope>IDENTIFICATION</scope>
</reference>
<organism evidence="2 3">
    <name type="scientific">Callorhinchus milii</name>
    <name type="common">Ghost shark</name>
    <dbReference type="NCBI Taxonomy" id="7868"/>
    <lineage>
        <taxon>Eukaryota</taxon>
        <taxon>Metazoa</taxon>
        <taxon>Chordata</taxon>
        <taxon>Craniata</taxon>
        <taxon>Vertebrata</taxon>
        <taxon>Chondrichthyes</taxon>
        <taxon>Holocephali</taxon>
        <taxon>Chimaeriformes</taxon>
        <taxon>Callorhinchidae</taxon>
        <taxon>Callorhinchus</taxon>
    </lineage>
</organism>
<feature type="compositionally biased region" description="Basic and acidic residues" evidence="1">
    <location>
        <begin position="80"/>
        <end position="96"/>
    </location>
</feature>
<dbReference type="Proteomes" id="UP000314986">
    <property type="component" value="Unassembled WGS sequence"/>
</dbReference>
<dbReference type="Ensembl" id="ENSCMIT00000007669.1">
    <property type="protein sequence ID" value="ENSCMIP00000007445.1"/>
    <property type="gene ID" value="ENSCMIG00000004090.1"/>
</dbReference>
<evidence type="ECO:0000256" key="1">
    <source>
        <dbReference type="SAM" id="MobiDB-lite"/>
    </source>
</evidence>
<reference evidence="3" key="3">
    <citation type="journal article" date="2014" name="Nature">
        <title>Elephant shark genome provides unique insights into gnathostome evolution.</title>
        <authorList>
            <consortium name="International Elephant Shark Genome Sequencing Consortium"/>
            <person name="Venkatesh B."/>
            <person name="Lee A.P."/>
            <person name="Ravi V."/>
            <person name="Maurya A.K."/>
            <person name="Lian M.M."/>
            <person name="Swann J.B."/>
            <person name="Ohta Y."/>
            <person name="Flajnik M.F."/>
            <person name="Sutoh Y."/>
            <person name="Kasahara M."/>
            <person name="Hoon S."/>
            <person name="Gangu V."/>
            <person name="Roy S.W."/>
            <person name="Irimia M."/>
            <person name="Korzh V."/>
            <person name="Kondrychyn I."/>
            <person name="Lim Z.W."/>
            <person name="Tay B.H."/>
            <person name="Tohari S."/>
            <person name="Kong K.W."/>
            <person name="Ho S."/>
            <person name="Lorente-Galdos B."/>
            <person name="Quilez J."/>
            <person name="Marques-Bonet T."/>
            <person name="Raney B.J."/>
            <person name="Ingham P.W."/>
            <person name="Tay A."/>
            <person name="Hillier L.W."/>
            <person name="Minx P."/>
            <person name="Boehm T."/>
            <person name="Wilson R.K."/>
            <person name="Brenner S."/>
            <person name="Warren W.C."/>
        </authorList>
    </citation>
    <scope>NUCLEOTIDE SEQUENCE [LARGE SCALE GENOMIC DNA]</scope>
</reference>
<accession>A0A4W3GWQ5</accession>
<evidence type="ECO:0000313" key="2">
    <source>
        <dbReference type="Ensembl" id="ENSCMIP00000007445.1"/>
    </source>
</evidence>
<reference evidence="2" key="4">
    <citation type="submission" date="2025-08" db="UniProtKB">
        <authorList>
            <consortium name="Ensembl"/>
        </authorList>
    </citation>
    <scope>IDENTIFICATION</scope>
</reference>
<proteinExistence type="predicted"/>
<dbReference type="AlphaFoldDB" id="A0A4W3GWQ5"/>
<keyword evidence="3" id="KW-1185">Reference proteome</keyword>
<reference evidence="3" key="2">
    <citation type="journal article" date="2007" name="PLoS Biol.">
        <title>Survey sequencing and comparative analysis of the elephant shark (Callorhinchus milii) genome.</title>
        <authorList>
            <person name="Venkatesh B."/>
            <person name="Kirkness E.F."/>
            <person name="Loh Y.H."/>
            <person name="Halpern A.L."/>
            <person name="Lee A.P."/>
            <person name="Johnson J."/>
            <person name="Dandona N."/>
            <person name="Viswanathan L.D."/>
            <person name="Tay A."/>
            <person name="Venter J.C."/>
            <person name="Strausberg R.L."/>
            <person name="Brenner S."/>
        </authorList>
    </citation>
    <scope>NUCLEOTIDE SEQUENCE [LARGE SCALE GENOMIC DNA]</scope>
</reference>
<sequence length="96" mass="10349">MEAMALMESLVAPVGRFCSSGGGKKEYPCDMDGVVPSGLWRVLSRSWFSELLRSGLLGNNWGRGYKEGGKRLGKPGARAWKGEEKGRVAGCGREGK</sequence>
<reference evidence="3" key="1">
    <citation type="journal article" date="2006" name="Science">
        <title>Ancient noncoding elements conserved in the human genome.</title>
        <authorList>
            <person name="Venkatesh B."/>
            <person name="Kirkness E.F."/>
            <person name="Loh Y.H."/>
            <person name="Halpern A.L."/>
            <person name="Lee A.P."/>
            <person name="Johnson J."/>
            <person name="Dandona N."/>
            <person name="Viswanathan L.D."/>
            <person name="Tay A."/>
            <person name="Venter J.C."/>
            <person name="Strausberg R.L."/>
            <person name="Brenner S."/>
        </authorList>
    </citation>
    <scope>NUCLEOTIDE SEQUENCE [LARGE SCALE GENOMIC DNA]</scope>
</reference>
<feature type="region of interest" description="Disordered" evidence="1">
    <location>
        <begin position="73"/>
        <end position="96"/>
    </location>
</feature>